<dbReference type="AlphaFoldDB" id="A0A0F9P0Y2"/>
<feature type="transmembrane region" description="Helical" evidence="1">
    <location>
        <begin position="6"/>
        <end position="24"/>
    </location>
</feature>
<sequence>MRAAISIPMAVFIAFAIMIFAMFGKEIAEFFQNLMGGFKE</sequence>
<name>A0A0F9P0Y2_9ZZZZ</name>
<proteinExistence type="predicted"/>
<dbReference type="EMBL" id="LAZR01002802">
    <property type="protein sequence ID" value="KKN25445.1"/>
    <property type="molecule type" value="Genomic_DNA"/>
</dbReference>
<organism evidence="2">
    <name type="scientific">marine sediment metagenome</name>
    <dbReference type="NCBI Taxonomy" id="412755"/>
    <lineage>
        <taxon>unclassified sequences</taxon>
        <taxon>metagenomes</taxon>
        <taxon>ecological metagenomes</taxon>
    </lineage>
</organism>
<keyword evidence="1" id="KW-0812">Transmembrane</keyword>
<keyword evidence="1" id="KW-0472">Membrane</keyword>
<gene>
    <name evidence="2" type="ORF">LCGC14_0884770</name>
</gene>
<accession>A0A0F9P0Y2</accession>
<keyword evidence="1" id="KW-1133">Transmembrane helix</keyword>
<evidence type="ECO:0000313" key="2">
    <source>
        <dbReference type="EMBL" id="KKN25445.1"/>
    </source>
</evidence>
<evidence type="ECO:0000256" key="1">
    <source>
        <dbReference type="SAM" id="Phobius"/>
    </source>
</evidence>
<comment type="caution">
    <text evidence="2">The sequence shown here is derived from an EMBL/GenBank/DDBJ whole genome shotgun (WGS) entry which is preliminary data.</text>
</comment>
<protein>
    <submittedName>
        <fullName evidence="2">Uncharacterized protein</fullName>
    </submittedName>
</protein>
<reference evidence="2" key="1">
    <citation type="journal article" date="2015" name="Nature">
        <title>Complex archaea that bridge the gap between prokaryotes and eukaryotes.</title>
        <authorList>
            <person name="Spang A."/>
            <person name="Saw J.H."/>
            <person name="Jorgensen S.L."/>
            <person name="Zaremba-Niedzwiedzka K."/>
            <person name="Martijn J."/>
            <person name="Lind A.E."/>
            <person name="van Eijk R."/>
            <person name="Schleper C."/>
            <person name="Guy L."/>
            <person name="Ettema T.J."/>
        </authorList>
    </citation>
    <scope>NUCLEOTIDE SEQUENCE</scope>
</reference>